<dbReference type="AlphaFoldDB" id="A0AAV1WZH9"/>
<evidence type="ECO:0000313" key="1">
    <source>
        <dbReference type="EMBL" id="CAL0314749.1"/>
    </source>
</evidence>
<dbReference type="EMBL" id="CAXHTB010000011">
    <property type="protein sequence ID" value="CAL0314749.1"/>
    <property type="molecule type" value="Genomic_DNA"/>
</dbReference>
<comment type="caution">
    <text evidence="1">The sequence shown here is derived from an EMBL/GenBank/DDBJ whole genome shotgun (WGS) entry which is preliminary data.</text>
</comment>
<dbReference type="Proteomes" id="UP001497480">
    <property type="component" value="Unassembled WGS sequence"/>
</dbReference>
<sequence length="87" mass="9849">MERHTLKGIISHIGAGTPNHCPCMGSGFHTDMCTEQCVKPHLQPARACHSGKQRSPFIWKAFDDIVQVFLYFIIQKVNFCVKSIKTM</sequence>
<accession>A0AAV1WZH9</accession>
<reference evidence="1 2" key="1">
    <citation type="submission" date="2024-03" db="EMBL/GenBank/DDBJ databases">
        <authorList>
            <person name="Martinez-Hernandez J."/>
        </authorList>
    </citation>
    <scope>NUCLEOTIDE SEQUENCE [LARGE SCALE GENOMIC DNA]</scope>
</reference>
<organism evidence="1 2">
    <name type="scientific">Lupinus luteus</name>
    <name type="common">European yellow lupine</name>
    <dbReference type="NCBI Taxonomy" id="3873"/>
    <lineage>
        <taxon>Eukaryota</taxon>
        <taxon>Viridiplantae</taxon>
        <taxon>Streptophyta</taxon>
        <taxon>Embryophyta</taxon>
        <taxon>Tracheophyta</taxon>
        <taxon>Spermatophyta</taxon>
        <taxon>Magnoliopsida</taxon>
        <taxon>eudicotyledons</taxon>
        <taxon>Gunneridae</taxon>
        <taxon>Pentapetalae</taxon>
        <taxon>rosids</taxon>
        <taxon>fabids</taxon>
        <taxon>Fabales</taxon>
        <taxon>Fabaceae</taxon>
        <taxon>Papilionoideae</taxon>
        <taxon>50 kb inversion clade</taxon>
        <taxon>genistoids sensu lato</taxon>
        <taxon>core genistoids</taxon>
        <taxon>Genisteae</taxon>
        <taxon>Lupinus</taxon>
    </lineage>
</organism>
<protein>
    <submittedName>
        <fullName evidence="1">Uncharacterized protein</fullName>
    </submittedName>
</protein>
<gene>
    <name evidence="1" type="ORF">LLUT_LOCUS15809</name>
</gene>
<evidence type="ECO:0000313" key="2">
    <source>
        <dbReference type="Proteomes" id="UP001497480"/>
    </source>
</evidence>
<keyword evidence="2" id="KW-1185">Reference proteome</keyword>
<name>A0AAV1WZH9_LUPLU</name>
<proteinExistence type="predicted"/>